<dbReference type="RefSeq" id="WP_345465696.1">
    <property type="nucleotide sequence ID" value="NZ_BAABRP010000010.1"/>
</dbReference>
<keyword evidence="2" id="KW-1185">Reference proteome</keyword>
<comment type="caution">
    <text evidence="1">The sequence shown here is derived from an EMBL/GenBank/DDBJ whole genome shotgun (WGS) entry which is preliminary data.</text>
</comment>
<accession>A0ABP9W8U8</accession>
<sequence>MPHTILGSFEGEWFEVTTPEQARLLSDPAALRHLEPFMGRTLGAAGAAREAGVSVERMLYRVRQFLAAGLLERAGERRRAGRPVALYRAPGGFRVPFHLTPFTDLEAQIARHGRAFDRLRARAQARRLVQLDLNARLLYRDPGGEIHSEVFLPDARTYAALRQHHIGGDYMGVLWLDDATARQVQETLDALRDLLAAQGHQREGRQPYLLQTALAPLDPQDPDALAGPPG</sequence>
<gene>
    <name evidence="1" type="ORF">Dcar01_02527</name>
</gene>
<name>A0ABP9W8U8_9DEIO</name>
<protein>
    <recommendedName>
        <fullName evidence="3">Transcriptional regulator</fullName>
    </recommendedName>
</protein>
<reference evidence="1 2" key="1">
    <citation type="submission" date="2024-02" db="EMBL/GenBank/DDBJ databases">
        <title>Deinococcus carri NBRC 110142.</title>
        <authorList>
            <person name="Ichikawa N."/>
            <person name="Katano-Makiyama Y."/>
            <person name="Hidaka K."/>
        </authorList>
    </citation>
    <scope>NUCLEOTIDE SEQUENCE [LARGE SCALE GENOMIC DNA]</scope>
    <source>
        <strain evidence="1 2">NBRC 110142</strain>
    </source>
</reference>
<dbReference type="InterPro" id="IPR036388">
    <property type="entry name" value="WH-like_DNA-bd_sf"/>
</dbReference>
<evidence type="ECO:0000313" key="1">
    <source>
        <dbReference type="EMBL" id="GAA5513780.1"/>
    </source>
</evidence>
<dbReference type="EMBL" id="BAABRP010000010">
    <property type="protein sequence ID" value="GAA5513780.1"/>
    <property type="molecule type" value="Genomic_DNA"/>
</dbReference>
<dbReference type="Gene3D" id="1.10.10.10">
    <property type="entry name" value="Winged helix-like DNA-binding domain superfamily/Winged helix DNA-binding domain"/>
    <property type="match status" value="1"/>
</dbReference>
<organism evidence="1 2">
    <name type="scientific">Deinococcus carri</name>
    <dbReference type="NCBI Taxonomy" id="1211323"/>
    <lineage>
        <taxon>Bacteria</taxon>
        <taxon>Thermotogati</taxon>
        <taxon>Deinococcota</taxon>
        <taxon>Deinococci</taxon>
        <taxon>Deinococcales</taxon>
        <taxon>Deinococcaceae</taxon>
        <taxon>Deinococcus</taxon>
    </lineage>
</organism>
<proteinExistence type="predicted"/>
<dbReference type="Proteomes" id="UP001401887">
    <property type="component" value="Unassembled WGS sequence"/>
</dbReference>
<evidence type="ECO:0008006" key="3">
    <source>
        <dbReference type="Google" id="ProtNLM"/>
    </source>
</evidence>
<evidence type="ECO:0000313" key="2">
    <source>
        <dbReference type="Proteomes" id="UP001401887"/>
    </source>
</evidence>